<proteinExistence type="inferred from homology"/>
<dbReference type="Pfam" id="PF03109">
    <property type="entry name" value="ABC1"/>
    <property type="match status" value="1"/>
</dbReference>
<organism evidence="4 5">
    <name type="scientific">Acrasis kona</name>
    <dbReference type="NCBI Taxonomy" id="1008807"/>
    <lineage>
        <taxon>Eukaryota</taxon>
        <taxon>Discoba</taxon>
        <taxon>Heterolobosea</taxon>
        <taxon>Tetramitia</taxon>
        <taxon>Eutetramitia</taxon>
        <taxon>Acrasidae</taxon>
        <taxon>Acrasis</taxon>
    </lineage>
</organism>
<dbReference type="InterPro" id="IPR011009">
    <property type="entry name" value="Kinase-like_dom_sf"/>
</dbReference>
<dbReference type="GO" id="GO:0007005">
    <property type="term" value="P:mitochondrion organization"/>
    <property type="evidence" value="ECO:0007669"/>
    <property type="project" value="TreeGrafter"/>
</dbReference>
<evidence type="ECO:0000256" key="1">
    <source>
        <dbReference type="ARBA" id="ARBA00009670"/>
    </source>
</evidence>
<sequence>MLRSTIKPVRKLYGSHLPLSTRWNQHSLTKEPVKQFHNCLSTNQEKKYRLTHKFEPPFRWIPVQEEIINTPRKKRFWHKHPYVFYGFGATIIVCSIAAYTVISSLDSNIYDLLPASVQSVLRVVYSVVTFVIVLCDYKYSLWMYSDDSVESQESMKNTNRRVAKYILNLCLSNGGIYIKAGQHIASLNQLLPAEITTGMEPCQDRAPTRPWAEIEAMFIEETGHPVDYFFEEIDKEPIAAASLAQVYRGKLRDGREVALKVQYPRLRETAFSDVRTFDFLISIAEFFFPEIKLKWLVKEFEDNLPKELDFMLEGMNNEKLMAHLKNKFTNVRTPKVIWELTTPRIIALEFIDHAVKVSDRKGLAVMDISPTTVSTLLAKVFSQQIFLDGFVHCDPHPGNILVRRDPNSWNNKLEIIILDHGLYQQLDDSFRVDYALLWKSIVERDEQAVKSVATRLGVDNFELFASMLTSRSWGEESAGIRVDVTEKDQERLMKLGQENFGQITRILSTVNKKILLLFKCNELLRSVQQSLGVPVNYFVVFAKYAMTGINRDRIEKNNSLWTHIKCWKDYVMVCVRLQFYVVLLNLFSYMNRFRLIFKKARRTQRRGSRSMVKYV</sequence>
<feature type="transmembrane region" description="Helical" evidence="2">
    <location>
        <begin position="577"/>
        <end position="597"/>
    </location>
</feature>
<dbReference type="InterPro" id="IPR051130">
    <property type="entry name" value="Mito_struct-func_regulator"/>
</dbReference>
<dbReference type="InterPro" id="IPR045307">
    <property type="entry name" value="ADCK1_dom"/>
</dbReference>
<feature type="domain" description="ABC1 atypical kinase-like" evidence="3">
    <location>
        <begin position="203"/>
        <end position="452"/>
    </location>
</feature>
<name>A0AAW2ZA38_9EUKA</name>
<feature type="transmembrane region" description="Helical" evidence="2">
    <location>
        <begin position="162"/>
        <end position="180"/>
    </location>
</feature>
<dbReference type="PANTHER" id="PTHR43173">
    <property type="entry name" value="ABC1 FAMILY PROTEIN"/>
    <property type="match status" value="1"/>
</dbReference>
<reference evidence="4 5" key="1">
    <citation type="submission" date="2024-03" db="EMBL/GenBank/DDBJ databases">
        <title>The Acrasis kona genome and developmental transcriptomes reveal deep origins of eukaryotic multicellular pathways.</title>
        <authorList>
            <person name="Sheikh S."/>
            <person name="Fu C.-J."/>
            <person name="Brown M.W."/>
            <person name="Baldauf S.L."/>
        </authorList>
    </citation>
    <scope>NUCLEOTIDE SEQUENCE [LARGE SCALE GENOMIC DNA]</scope>
    <source>
        <strain evidence="4 5">ATCC MYA-3509</strain>
    </source>
</reference>
<keyword evidence="2" id="KW-0472">Membrane</keyword>
<dbReference type="GO" id="GO:0055088">
    <property type="term" value="P:lipid homeostasis"/>
    <property type="evidence" value="ECO:0007669"/>
    <property type="project" value="TreeGrafter"/>
</dbReference>
<dbReference type="AlphaFoldDB" id="A0AAW2ZA38"/>
<dbReference type="CDD" id="cd13969">
    <property type="entry name" value="ADCK1-like"/>
    <property type="match status" value="1"/>
</dbReference>
<protein>
    <submittedName>
        <fullName evidence="4">AarF domain-containing protein kinase</fullName>
    </submittedName>
</protein>
<evidence type="ECO:0000259" key="3">
    <source>
        <dbReference type="Pfam" id="PF03109"/>
    </source>
</evidence>
<evidence type="ECO:0000313" key="4">
    <source>
        <dbReference type="EMBL" id="KAL0485542.1"/>
    </source>
</evidence>
<gene>
    <name evidence="4" type="ORF">AKO1_003098</name>
</gene>
<keyword evidence="2" id="KW-1133">Transmembrane helix</keyword>
<dbReference type="Proteomes" id="UP001431209">
    <property type="component" value="Unassembled WGS sequence"/>
</dbReference>
<dbReference type="SUPFAM" id="SSF56112">
    <property type="entry name" value="Protein kinase-like (PK-like)"/>
    <property type="match status" value="1"/>
</dbReference>
<keyword evidence="2" id="KW-0812">Transmembrane</keyword>
<accession>A0AAW2ZA38</accession>
<keyword evidence="4" id="KW-0418">Kinase</keyword>
<comment type="similarity">
    <text evidence="1">Belongs to the protein kinase superfamily. ADCK protein kinase family.</text>
</comment>
<keyword evidence="5" id="KW-1185">Reference proteome</keyword>
<dbReference type="InterPro" id="IPR004147">
    <property type="entry name" value="ABC1_dom"/>
</dbReference>
<evidence type="ECO:0000313" key="5">
    <source>
        <dbReference type="Proteomes" id="UP001431209"/>
    </source>
</evidence>
<feature type="transmembrane region" description="Helical" evidence="2">
    <location>
        <begin position="122"/>
        <end position="141"/>
    </location>
</feature>
<dbReference type="EMBL" id="JAOPGA020001146">
    <property type="protein sequence ID" value="KAL0485542.1"/>
    <property type="molecule type" value="Genomic_DNA"/>
</dbReference>
<keyword evidence="4" id="KW-0808">Transferase</keyword>
<comment type="caution">
    <text evidence="4">The sequence shown here is derived from an EMBL/GenBank/DDBJ whole genome shotgun (WGS) entry which is preliminary data.</text>
</comment>
<dbReference type="GO" id="GO:0016301">
    <property type="term" value="F:kinase activity"/>
    <property type="evidence" value="ECO:0007669"/>
    <property type="project" value="UniProtKB-KW"/>
</dbReference>
<feature type="transmembrane region" description="Helical" evidence="2">
    <location>
        <begin position="82"/>
        <end position="102"/>
    </location>
</feature>
<evidence type="ECO:0000256" key="2">
    <source>
        <dbReference type="SAM" id="Phobius"/>
    </source>
</evidence>
<dbReference type="GO" id="GO:0005743">
    <property type="term" value="C:mitochondrial inner membrane"/>
    <property type="evidence" value="ECO:0007669"/>
    <property type="project" value="TreeGrafter"/>
</dbReference>
<dbReference type="PANTHER" id="PTHR43173:SF19">
    <property type="entry name" value="AARF DOMAIN-CONTAINING PROTEIN KINASE 1"/>
    <property type="match status" value="1"/>
</dbReference>